<dbReference type="Pfam" id="PF13738">
    <property type="entry name" value="Pyr_redox_3"/>
    <property type="match status" value="1"/>
</dbReference>
<keyword evidence="3" id="KW-1185">Reference proteome</keyword>
<dbReference type="Proteomes" id="UP001600888">
    <property type="component" value="Unassembled WGS sequence"/>
</dbReference>
<gene>
    <name evidence="2" type="ORF">FJTKL_08736</name>
</gene>
<proteinExistence type="predicted"/>
<dbReference type="InterPro" id="IPR050982">
    <property type="entry name" value="Auxin_biosynth/cation_transpt"/>
</dbReference>
<dbReference type="InterPro" id="IPR036188">
    <property type="entry name" value="FAD/NAD-bd_sf"/>
</dbReference>
<keyword evidence="1" id="KW-0560">Oxidoreductase</keyword>
<dbReference type="Gene3D" id="3.50.50.60">
    <property type="entry name" value="FAD/NAD(P)-binding domain"/>
    <property type="match status" value="2"/>
</dbReference>
<evidence type="ECO:0000256" key="1">
    <source>
        <dbReference type="ARBA" id="ARBA00023002"/>
    </source>
</evidence>
<evidence type="ECO:0000313" key="2">
    <source>
        <dbReference type="EMBL" id="KAL2284637.1"/>
    </source>
</evidence>
<dbReference type="PANTHER" id="PTHR43539">
    <property type="entry name" value="FLAVIN-BINDING MONOOXYGENASE-LIKE PROTEIN (AFU_ORTHOLOGUE AFUA_4G09220)"/>
    <property type="match status" value="1"/>
</dbReference>
<dbReference type="EMBL" id="JBAWTH010000035">
    <property type="protein sequence ID" value="KAL2284637.1"/>
    <property type="molecule type" value="Genomic_DNA"/>
</dbReference>
<organism evidence="2 3">
    <name type="scientific">Diaporthe vaccinii</name>
    <dbReference type="NCBI Taxonomy" id="105482"/>
    <lineage>
        <taxon>Eukaryota</taxon>
        <taxon>Fungi</taxon>
        <taxon>Dikarya</taxon>
        <taxon>Ascomycota</taxon>
        <taxon>Pezizomycotina</taxon>
        <taxon>Sordariomycetes</taxon>
        <taxon>Sordariomycetidae</taxon>
        <taxon>Diaporthales</taxon>
        <taxon>Diaporthaceae</taxon>
        <taxon>Diaporthe</taxon>
        <taxon>Diaporthe eres species complex</taxon>
    </lineage>
</organism>
<dbReference type="PANTHER" id="PTHR43539:SF68">
    <property type="entry name" value="FLAVIN-BINDING MONOOXYGENASE-LIKE PROTEIN (AFU_ORTHOLOGUE AFUA_4G09220)"/>
    <property type="match status" value="1"/>
</dbReference>
<protein>
    <submittedName>
        <fullName evidence="2">Uncharacterized protein</fullName>
    </submittedName>
</protein>
<sequence>MASNTNVTSFKDEYPPRAELRQLAALASLPVIAPGTLDPASTDGSEILGAALGVLNELNAALSSEDAEKLKACFFPVQAYWRDQLALTYHLRTFATPAVVAASLLDTKKLRGLSEDIKLEGTPQFIPATPVLQFVDCDLSFTTSSPGARCWGRMLLLPVKENGIVSWKIWNLCTGLESLDLHPEDESLLQAPARSLGGQETLKTEVFVIGGGNAAATLAARLKALGVDSIIAERNTHVGDNWARRYDCMKFHIPTSLCELPYMKYAPELQSPHLLTKDDLAEQLRKYSAAFHLNMINSVKVLSTRFDGASKQWTIKLSSPAGEHTVVSKHLVQATGIGSQKPHVPDVANEELFGGVKIHSSRFKNGKDLVEKGVKSVVIVGSANTAFDILEDCHAAGLKTTMVVRSPTYIVPLEYVCDKRSLGAYDLGVELGDKLFQTTPTVVDSQLGRGLFGLLACQEPDRYRDLAAAGFPVIDSSHADADLLHNLLERAGGHYVDTGGVKLIAEGKSSVKANVEAVAYTASGLKFSDGSELETDAVIWCTGFADKNVRETSAEILGGNDEARDIASRLDATWGLDAEGEIRGMWKRHLDVENFWVMGGFTSQHRWHSRTLALQIKASIGGILPPAYRATPKLSA</sequence>
<reference evidence="2 3" key="1">
    <citation type="submission" date="2024-03" db="EMBL/GenBank/DDBJ databases">
        <title>A high-quality draft genome sequence of Diaporthe vaccinii, a causative agent of upright dieback and viscid rot disease in cranberry plants.</title>
        <authorList>
            <person name="Sarrasin M."/>
            <person name="Lang B.F."/>
            <person name="Burger G."/>
        </authorList>
    </citation>
    <scope>NUCLEOTIDE SEQUENCE [LARGE SCALE GENOMIC DNA]</scope>
    <source>
        <strain evidence="2 3">IS7</strain>
    </source>
</reference>
<comment type="caution">
    <text evidence="2">The sequence shown here is derived from an EMBL/GenBank/DDBJ whole genome shotgun (WGS) entry which is preliminary data.</text>
</comment>
<name>A0ABR4EQE8_9PEZI</name>
<dbReference type="SUPFAM" id="SSF51905">
    <property type="entry name" value="FAD/NAD(P)-binding domain"/>
    <property type="match status" value="1"/>
</dbReference>
<evidence type="ECO:0000313" key="3">
    <source>
        <dbReference type="Proteomes" id="UP001600888"/>
    </source>
</evidence>
<accession>A0ABR4EQE8</accession>